<dbReference type="Gene3D" id="1.10.10.10">
    <property type="entry name" value="Winged helix-like DNA-binding domain superfamily/Winged helix DNA-binding domain"/>
    <property type="match status" value="1"/>
</dbReference>
<feature type="compositionally biased region" description="Low complexity" evidence="4">
    <location>
        <begin position="195"/>
        <end position="209"/>
    </location>
</feature>
<keyword evidence="5" id="KW-0472">Membrane</keyword>
<dbReference type="InterPro" id="IPR001373">
    <property type="entry name" value="Cullin_N"/>
</dbReference>
<comment type="similarity">
    <text evidence="1 2 3">Belongs to the cullin family.</text>
</comment>
<gene>
    <name evidence="7" type="ORF">CANINC_004724</name>
</gene>
<keyword evidence="8" id="KW-1185">Reference proteome</keyword>
<dbReference type="OrthoDB" id="27073at2759"/>
<evidence type="ECO:0000313" key="8">
    <source>
        <dbReference type="Proteomes" id="UP000307173"/>
    </source>
</evidence>
<evidence type="ECO:0000313" key="7">
    <source>
        <dbReference type="EMBL" id="TID15053.1"/>
    </source>
</evidence>
<feature type="compositionally biased region" description="Polar residues" evidence="4">
    <location>
        <begin position="21"/>
        <end position="41"/>
    </location>
</feature>
<dbReference type="GO" id="GO:0031625">
    <property type="term" value="F:ubiquitin protein ligase binding"/>
    <property type="evidence" value="ECO:0007669"/>
    <property type="project" value="InterPro"/>
</dbReference>
<dbReference type="InterPro" id="IPR045093">
    <property type="entry name" value="Cullin"/>
</dbReference>
<dbReference type="InterPro" id="IPR019559">
    <property type="entry name" value="Cullin_neddylation_domain"/>
</dbReference>
<dbReference type="Gene3D" id="3.30.230.130">
    <property type="entry name" value="Cullin, Chain C, Domain 2"/>
    <property type="match status" value="1"/>
</dbReference>
<dbReference type="Pfam" id="PF10557">
    <property type="entry name" value="Cullin_Nedd8"/>
    <property type="match status" value="1"/>
</dbReference>
<dbReference type="GO" id="GO:0006511">
    <property type="term" value="P:ubiquitin-dependent protein catabolic process"/>
    <property type="evidence" value="ECO:0007669"/>
    <property type="project" value="InterPro"/>
</dbReference>
<feature type="region of interest" description="Disordered" evidence="4">
    <location>
        <begin position="1"/>
        <end position="46"/>
    </location>
</feature>
<dbReference type="InterPro" id="IPR016158">
    <property type="entry name" value="Cullin_homology"/>
</dbReference>
<dbReference type="Pfam" id="PF26557">
    <property type="entry name" value="Cullin_AB"/>
    <property type="match status" value="1"/>
</dbReference>
<evidence type="ECO:0000256" key="4">
    <source>
        <dbReference type="SAM" id="MobiDB-lite"/>
    </source>
</evidence>
<dbReference type="PANTHER" id="PTHR11932">
    <property type="entry name" value="CULLIN"/>
    <property type="match status" value="1"/>
</dbReference>
<dbReference type="Proteomes" id="UP000307173">
    <property type="component" value="Unassembled WGS sequence"/>
</dbReference>
<name>A0A4T0WW23_9ASCO</name>
<dbReference type="STRING" id="52247.A0A4T0WW23"/>
<dbReference type="SMART" id="SM00182">
    <property type="entry name" value="CULLIN"/>
    <property type="match status" value="1"/>
</dbReference>
<dbReference type="AlphaFoldDB" id="A0A4T0WW23"/>
<feature type="region of interest" description="Disordered" evidence="4">
    <location>
        <begin position="189"/>
        <end position="211"/>
    </location>
</feature>
<feature type="transmembrane region" description="Helical" evidence="5">
    <location>
        <begin position="300"/>
        <end position="318"/>
    </location>
</feature>
<evidence type="ECO:0000256" key="3">
    <source>
        <dbReference type="RuleBase" id="RU003829"/>
    </source>
</evidence>
<dbReference type="InterPro" id="IPR036388">
    <property type="entry name" value="WH-like_DNA-bd_sf"/>
</dbReference>
<dbReference type="EMBL" id="SELW01000657">
    <property type="protein sequence ID" value="TID15053.1"/>
    <property type="molecule type" value="Genomic_DNA"/>
</dbReference>
<reference evidence="7 8" key="1">
    <citation type="journal article" date="2019" name="Front. Genet.">
        <title>Whole-Genome Sequencing of the Opportunistic Yeast Pathogen Candida inconspicua Uncovers Its Hybrid Origin.</title>
        <authorList>
            <person name="Mixao V."/>
            <person name="Hansen A.P."/>
            <person name="Saus E."/>
            <person name="Boekhout T."/>
            <person name="Lass-Florl C."/>
            <person name="Gabaldon T."/>
        </authorList>
    </citation>
    <scope>NUCLEOTIDE SEQUENCE [LARGE SCALE GENOMIC DNA]</scope>
    <source>
        <strain evidence="7 8">CBS 180</strain>
    </source>
</reference>
<protein>
    <recommendedName>
        <fullName evidence="6">Cullin family profile domain-containing protein</fullName>
    </recommendedName>
</protein>
<keyword evidence="5" id="KW-0812">Transmembrane</keyword>
<dbReference type="SUPFAM" id="SSF46785">
    <property type="entry name" value="Winged helix' DNA-binding domain"/>
    <property type="match status" value="1"/>
</dbReference>
<feature type="domain" description="Cullin family profile" evidence="6">
    <location>
        <begin position="783"/>
        <end position="974"/>
    </location>
</feature>
<dbReference type="InterPro" id="IPR036390">
    <property type="entry name" value="WH_DNA-bd_sf"/>
</dbReference>
<evidence type="ECO:0000256" key="1">
    <source>
        <dbReference type="ARBA" id="ARBA00006019"/>
    </source>
</evidence>
<evidence type="ECO:0000259" key="6">
    <source>
        <dbReference type="PROSITE" id="PS50069"/>
    </source>
</evidence>
<keyword evidence="5" id="KW-1133">Transmembrane helix</keyword>
<sequence length="1121" mass="130195">MALFKEKSESPLFTGRLHSETPASTNGSTTLKPSPGNSSSNKQHDDNINIKNYYSLKPNTIPPYVIDRLSHYDINKYEQDPFVSTFKDSNGNVVWSDFITALKAPTGTVSQHENHIPTSESYGNVLKPDSGNIKLNDETQNLESIDEERNEIDKVDDIFKDYDLNSKWKGGIRLKGLFGSPSIISNDIDDESENESYSSSNSSNLNDMNLDLEKGQGRSRKEKLYRLNRERDIKKRAKLWLDENKKAWKPKLFQSMMTNAYLPLFFRMFSLCLTAVALGLSAKLVHVTRQNHVRQQASPLMALIVQACSVIYLIYITYDEFFSQPLGLRNPRAKIRLLMFDLLFIIFSAANLSICFQSIYDNRWVCSENLSSDAILYDPGDEKGSSLDSLMYTDTYTKVYNYCTASAKRSHTNTYHYNNSTVRLVGSELYEKIKDFLKNYLLNTNRRDDESFLQYYIRSWQRYLIGSKKLNDVMDYLNRYWVAKERSTGHRDVYDIFSLCLLSWRDYKFYPNLNELMDQIMEQIQLTRQGVESNIKDLNVAIKSFVLLGFDANDLKKQNLSVYINDFEKRFLTDTHNFYTQESADYLNKNGAVNYINKALQRIDEELKNLEDLNDHTRKPLNDVLNNVLIQSHQEKIRNELPTLLDEERYDDIRKINTLLKRVPLTIPPLLQIFQKYIEDQGNQEILQFKNQSDEEFKKAMEAYQQSSNVDDPKNKSKLKKPVDAIDSNRYIKVLLQIYEKFQKVVEVSFDNNAAFIKALDSACQKIINYNTIATPTPRAKSKTPEYLAKYCDEFLRGKNDDMNIEEIVSVFKFLEDKESFETWYRRCLSKRLLFSNLSPEEEEKEEMIIQRLKTANSVEYTAKITNMFNDIRVSKNLGVQYKSSLAEVSDQSKLITDLDPKILDTASWGNILKNSNESFVLPEEILLSEERFTELYKKLHNGRQLNWLWNRCKIELKANIAKPEDDELSFSTLLNRTALTPEVFKSNMLPFVKNKLITQSPPGEKNMINSNTVFKIVKEYTSKKLKINFSTQVKQIDYRTEEKETNEEIATRKNEVLKAGIVRIMKARKELNHENLVNEVYSIIDRFKPTVSEIKKAIGDLIDENFLSRSEAGNGYIYLS</sequence>
<dbReference type="InterPro" id="IPR036317">
    <property type="entry name" value="Cullin_homology_sf"/>
</dbReference>
<dbReference type="InterPro" id="IPR016159">
    <property type="entry name" value="Cullin_repeat-like_dom_sf"/>
</dbReference>
<dbReference type="PROSITE" id="PS50069">
    <property type="entry name" value="CULLIN_2"/>
    <property type="match status" value="1"/>
</dbReference>
<dbReference type="SMART" id="SM00884">
    <property type="entry name" value="Cullin_Nedd8"/>
    <property type="match status" value="1"/>
</dbReference>
<dbReference type="SUPFAM" id="SSF74788">
    <property type="entry name" value="Cullin repeat-like"/>
    <property type="match status" value="1"/>
</dbReference>
<feature type="transmembrane region" description="Helical" evidence="5">
    <location>
        <begin position="260"/>
        <end position="280"/>
    </location>
</feature>
<dbReference type="Gene3D" id="4.10.1030.10">
    <property type="entry name" value="Ring Box Chain A, domain 5"/>
    <property type="match status" value="1"/>
</dbReference>
<organism evidence="7 8">
    <name type="scientific">Pichia inconspicua</name>
    <dbReference type="NCBI Taxonomy" id="52247"/>
    <lineage>
        <taxon>Eukaryota</taxon>
        <taxon>Fungi</taxon>
        <taxon>Dikarya</taxon>
        <taxon>Ascomycota</taxon>
        <taxon>Saccharomycotina</taxon>
        <taxon>Pichiomycetes</taxon>
        <taxon>Pichiales</taxon>
        <taxon>Pichiaceae</taxon>
        <taxon>Pichia</taxon>
    </lineage>
</organism>
<accession>A0A4T0WW23</accession>
<evidence type="ECO:0000256" key="5">
    <source>
        <dbReference type="SAM" id="Phobius"/>
    </source>
</evidence>
<evidence type="ECO:0000256" key="2">
    <source>
        <dbReference type="PROSITE-ProRule" id="PRU00330"/>
    </source>
</evidence>
<dbReference type="Gene3D" id="1.20.1310.10">
    <property type="entry name" value="Cullin Repeats"/>
    <property type="match status" value="4"/>
</dbReference>
<dbReference type="Pfam" id="PF00888">
    <property type="entry name" value="Cullin"/>
    <property type="match status" value="1"/>
</dbReference>
<dbReference type="InterPro" id="IPR059120">
    <property type="entry name" value="Cullin-like_AB"/>
</dbReference>
<dbReference type="SUPFAM" id="SSF75632">
    <property type="entry name" value="Cullin homology domain"/>
    <property type="match status" value="1"/>
</dbReference>
<proteinExistence type="inferred from homology"/>
<comment type="caution">
    <text evidence="7">The sequence shown here is derived from an EMBL/GenBank/DDBJ whole genome shotgun (WGS) entry which is preliminary data.</text>
</comment>